<name>A0P214_ROSAI</name>
<dbReference type="AlphaFoldDB" id="A0P214"/>
<dbReference type="eggNOG" id="COG4641">
    <property type="taxonomic scope" value="Bacteria"/>
</dbReference>
<dbReference type="EMBL" id="AAUW01000025">
    <property type="protein sequence ID" value="EAV40870.1"/>
    <property type="molecule type" value="Genomic_DNA"/>
</dbReference>
<comment type="caution">
    <text evidence="2">The sequence shown here is derived from an EMBL/GenBank/DDBJ whole genome shotgun (WGS) entry which is preliminary data.</text>
</comment>
<protein>
    <recommendedName>
        <fullName evidence="1">Spore protein YkvP/CgeB glycosyl transferase-like domain-containing protein</fullName>
    </recommendedName>
</protein>
<reference evidence="2 3" key="1">
    <citation type="submission" date="2006-05" db="EMBL/GenBank/DDBJ databases">
        <authorList>
            <person name="King G."/>
            <person name="Ferriera S."/>
            <person name="Johnson J."/>
            <person name="Kravitz S."/>
            <person name="Beeson K."/>
            <person name="Sutton G."/>
            <person name="Rogers Y.-H."/>
            <person name="Friedman R."/>
            <person name="Frazier M."/>
            <person name="Venter J.C."/>
        </authorList>
    </citation>
    <scope>NUCLEOTIDE SEQUENCE [LARGE SCALE GENOMIC DNA]</scope>
    <source>
        <strain evidence="3">ATCC 25650 / DSM 13394 / JCM 20685 / NBRC 16684 / NCIMB 2208 / IAM 12614 / B1</strain>
    </source>
</reference>
<dbReference type="Pfam" id="PF13524">
    <property type="entry name" value="Glyco_trans_1_2"/>
    <property type="match status" value="1"/>
</dbReference>
<feature type="domain" description="Spore protein YkvP/CgeB glycosyl transferase-like" evidence="1">
    <location>
        <begin position="262"/>
        <end position="346"/>
    </location>
</feature>
<dbReference type="InterPro" id="IPR055259">
    <property type="entry name" value="YkvP/CgeB_Glyco_trans-like"/>
</dbReference>
<gene>
    <name evidence="2" type="ORF">SIAM614_08254</name>
</gene>
<proteinExistence type="predicted"/>
<evidence type="ECO:0000313" key="2">
    <source>
        <dbReference type="EMBL" id="EAV40870.1"/>
    </source>
</evidence>
<sequence length="736" mass="81933">MSAIALMMMGNREGASRLFSFQSVPSPRGMLFGALCRWLESGTLDDFQACQKLLSVANSSLSYEFEELGTKQPLQVLFVGGPLSRLEVLIPEFQGIWAAVGEPDPETGRIQVKPASTGAPPRGSITAMDLVFVDPSHWFSPGLEAFDGMKVGFIGDFEWNFAQHPERYRVFDAMVSLGSQGNIEARARFGRATFVGPILTHLGLLPVNRQFLEPSSAEAAWRRIRRDTDVVSTGRQKHLSGFYYDKAVFNRALMSVGTQHEVIMQNRMLPEQEYQELMARSRFVATSHRYGLGQSWRVFEALGAGAMTLVDSASGAISRFSQDYRCIHSIRSRNMTDDFDRHIKEYPRYAEEFAPKAGDFFKELNSLVPPTRNGVLKQMRTLQLGVLLARHGFPDATLSEWRTDPILRRAEDRIAVTGAGAKLDEPIIQSHFLARSTKAYAQSRVVREPARLSYTEALDELALLHVRQAMGEKLESSICDYTQEIIDRYAQYGMPKLLMAAAHRMENRLAEADTLLTELVSNLDGYQFVLADARPEWQLGSVNVGELIDGAMKDFLENGASGNSWNETLDAPFPLEAFRKVIGSAAYALLADSALRRSDDTAAVEFASTALKFCSWQSSAGGILLQALRRLSLTPAGEAACKDFLVAFEKVSRQNQDLFHQFALTAMRVLVDLGRTPEAQELAKSWAVGWKRIGKPVGWGAVPKWSVSEFQTVWNNDSLQKEMAAFGLDLSVLVYN</sequence>
<accession>A0P214</accession>
<evidence type="ECO:0000259" key="1">
    <source>
        <dbReference type="Pfam" id="PF13524"/>
    </source>
</evidence>
<dbReference type="Proteomes" id="UP000004848">
    <property type="component" value="Unassembled WGS sequence"/>
</dbReference>
<evidence type="ECO:0000313" key="3">
    <source>
        <dbReference type="Proteomes" id="UP000004848"/>
    </source>
</evidence>
<organism evidence="2 3">
    <name type="scientific">Roseibium aggregatum (strain ATCC 25650 / DSM 13394 / JCM 20685 / NBRC 16684 / NCIMB 2208 / IAM 12614 / B1)</name>
    <name type="common">Stappia aggregata</name>
    <dbReference type="NCBI Taxonomy" id="384765"/>
    <lineage>
        <taxon>Bacteria</taxon>
        <taxon>Pseudomonadati</taxon>
        <taxon>Pseudomonadota</taxon>
        <taxon>Alphaproteobacteria</taxon>
        <taxon>Hyphomicrobiales</taxon>
        <taxon>Stappiaceae</taxon>
        <taxon>Roseibium</taxon>
    </lineage>
</organism>